<accession>A0A6P3XA39</accession>
<dbReference type="GeneID" id="106744460"/>
<keyword evidence="2" id="KW-1185">Reference proteome</keyword>
<feature type="compositionally biased region" description="Low complexity" evidence="1">
    <location>
        <begin position="85"/>
        <end position="96"/>
    </location>
</feature>
<dbReference type="KEGG" id="dqu:106744460"/>
<organism evidence="2 3">
    <name type="scientific">Dinoponera quadriceps</name>
    <name type="common">South American ant</name>
    <dbReference type="NCBI Taxonomy" id="609295"/>
    <lineage>
        <taxon>Eukaryota</taxon>
        <taxon>Metazoa</taxon>
        <taxon>Ecdysozoa</taxon>
        <taxon>Arthropoda</taxon>
        <taxon>Hexapoda</taxon>
        <taxon>Insecta</taxon>
        <taxon>Pterygota</taxon>
        <taxon>Neoptera</taxon>
        <taxon>Endopterygota</taxon>
        <taxon>Hymenoptera</taxon>
        <taxon>Apocrita</taxon>
        <taxon>Aculeata</taxon>
        <taxon>Formicoidea</taxon>
        <taxon>Formicidae</taxon>
        <taxon>Ponerinae</taxon>
        <taxon>Ponerini</taxon>
        <taxon>Dinoponera</taxon>
    </lineage>
</organism>
<dbReference type="OrthoDB" id="9946564at2759"/>
<dbReference type="AlphaFoldDB" id="A0A6P3XA39"/>
<evidence type="ECO:0000256" key="1">
    <source>
        <dbReference type="SAM" id="MobiDB-lite"/>
    </source>
</evidence>
<dbReference type="Proteomes" id="UP000515204">
    <property type="component" value="Unplaced"/>
</dbReference>
<gene>
    <name evidence="3" type="primary">LOC106744460</name>
</gene>
<sequence>MNVSSISHSPFLPDSRTSRPAARAILSVFACAHLTPSNHGGTPRIARCDMAGLTKRQHNLTMYTASRHTGGRDRPLSSPLSDQYGTRSSGSNSSDSSSHRRRSSKHSKTKRRHRSNSRSRGRDRNSKSYRGSRSSRSRDRDKRRYRCSTGRSHSSDHSKRKARSTSREKSRSPSSSSQSNQAKVNVEKSQVMAVKDDFSIEPRFKESVLDEINAEGFTPKQFISSTTKESKFKNIVIDISSDTIQIPPAPNVPIGSESIFHTSIMMDQEARFEKWVKKLYTLRQKAIADLIHTNVI</sequence>
<dbReference type="RefSeq" id="XP_014474749.1">
    <property type="nucleotide sequence ID" value="XM_014619263.1"/>
</dbReference>
<feature type="compositionally biased region" description="Basic residues" evidence="1">
    <location>
        <begin position="99"/>
        <end position="119"/>
    </location>
</feature>
<evidence type="ECO:0000313" key="2">
    <source>
        <dbReference type="Proteomes" id="UP000515204"/>
    </source>
</evidence>
<feature type="region of interest" description="Disordered" evidence="1">
    <location>
        <begin position="65"/>
        <end position="188"/>
    </location>
</feature>
<reference evidence="3" key="1">
    <citation type="submission" date="2025-08" db="UniProtKB">
        <authorList>
            <consortium name="RefSeq"/>
        </authorList>
    </citation>
    <scope>IDENTIFICATION</scope>
</reference>
<protein>
    <submittedName>
        <fullName evidence="3">Micronuclear linker histone polyprotein-like isoform X1</fullName>
    </submittedName>
</protein>
<proteinExistence type="predicted"/>
<name>A0A6P3XA39_DINQU</name>
<evidence type="ECO:0000313" key="3">
    <source>
        <dbReference type="RefSeq" id="XP_014474749.1"/>
    </source>
</evidence>